<dbReference type="GO" id="GO:0003723">
    <property type="term" value="F:RNA binding"/>
    <property type="evidence" value="ECO:0007669"/>
    <property type="project" value="UniProtKB-UniRule"/>
</dbReference>
<dbReference type="GO" id="GO:0006397">
    <property type="term" value="P:mRNA processing"/>
    <property type="evidence" value="ECO:0007669"/>
    <property type="project" value="InterPro"/>
</dbReference>
<dbReference type="PROSITE" id="PS50102">
    <property type="entry name" value="RRM"/>
    <property type="match status" value="1"/>
</dbReference>
<dbReference type="SUPFAM" id="SSF54928">
    <property type="entry name" value="RNA-binding domain, RBD"/>
    <property type="match status" value="2"/>
</dbReference>
<feature type="region of interest" description="Disordered" evidence="2">
    <location>
        <begin position="78"/>
        <end position="104"/>
    </location>
</feature>
<evidence type="ECO:0000256" key="1">
    <source>
        <dbReference type="PROSITE-ProRule" id="PRU00176"/>
    </source>
</evidence>
<comment type="caution">
    <text evidence="4">The sequence shown here is derived from an EMBL/GenBank/DDBJ whole genome shotgun (WGS) entry which is preliminary data.</text>
</comment>
<dbReference type="Gene3D" id="3.30.70.330">
    <property type="match status" value="2"/>
</dbReference>
<evidence type="ECO:0000256" key="2">
    <source>
        <dbReference type="SAM" id="MobiDB-lite"/>
    </source>
</evidence>
<evidence type="ECO:0000313" key="4">
    <source>
        <dbReference type="EMBL" id="EJK61025.1"/>
    </source>
</evidence>
<evidence type="ECO:0000313" key="5">
    <source>
        <dbReference type="Proteomes" id="UP000266841"/>
    </source>
</evidence>
<proteinExistence type="predicted"/>
<dbReference type="InterPro" id="IPR006509">
    <property type="entry name" value="RBM39_SF"/>
</dbReference>
<organism evidence="4 5">
    <name type="scientific">Thalassiosira oceanica</name>
    <name type="common">Marine diatom</name>
    <dbReference type="NCBI Taxonomy" id="159749"/>
    <lineage>
        <taxon>Eukaryota</taxon>
        <taxon>Sar</taxon>
        <taxon>Stramenopiles</taxon>
        <taxon>Ochrophyta</taxon>
        <taxon>Bacillariophyta</taxon>
        <taxon>Coscinodiscophyceae</taxon>
        <taxon>Thalassiosirophycidae</taxon>
        <taxon>Thalassiosirales</taxon>
        <taxon>Thalassiosiraceae</taxon>
        <taxon>Thalassiosira</taxon>
    </lineage>
</organism>
<dbReference type="Pfam" id="PF00076">
    <property type="entry name" value="RRM_1"/>
    <property type="match status" value="1"/>
</dbReference>
<dbReference type="AlphaFoldDB" id="K0S6V7"/>
<dbReference type="InterPro" id="IPR012677">
    <property type="entry name" value="Nucleotide-bd_a/b_plait_sf"/>
</dbReference>
<accession>K0S6V7</accession>
<dbReference type="eggNOG" id="KOG0147">
    <property type="taxonomic scope" value="Eukaryota"/>
</dbReference>
<feature type="domain" description="RRM" evidence="3">
    <location>
        <begin position="107"/>
        <end position="178"/>
    </location>
</feature>
<keyword evidence="1" id="KW-0694">RNA-binding</keyword>
<dbReference type="Proteomes" id="UP000266841">
    <property type="component" value="Unassembled WGS sequence"/>
</dbReference>
<dbReference type="PANTHER" id="PTHR48036">
    <property type="entry name" value="SPLICING FACTOR (PAD-1), PUTATIVE (AFU_ORTHOLOGUE AFUA_1G15810)-RELATED"/>
    <property type="match status" value="1"/>
</dbReference>
<keyword evidence="5" id="KW-1185">Reference proteome</keyword>
<dbReference type="SMART" id="SM00360">
    <property type="entry name" value="RRM"/>
    <property type="match status" value="2"/>
</dbReference>
<dbReference type="GO" id="GO:0005634">
    <property type="term" value="C:nucleus"/>
    <property type="evidence" value="ECO:0007669"/>
    <property type="project" value="InterPro"/>
</dbReference>
<name>K0S6V7_THAOC</name>
<gene>
    <name evidence="4" type="ORF">THAOC_18547</name>
</gene>
<reference evidence="4 5" key="1">
    <citation type="journal article" date="2012" name="Genome Biol.">
        <title>Genome and low-iron response of an oceanic diatom adapted to chronic iron limitation.</title>
        <authorList>
            <person name="Lommer M."/>
            <person name="Specht M."/>
            <person name="Roy A.S."/>
            <person name="Kraemer L."/>
            <person name="Andreson R."/>
            <person name="Gutowska M.A."/>
            <person name="Wolf J."/>
            <person name="Bergner S.V."/>
            <person name="Schilhabel M.B."/>
            <person name="Klostermeier U.C."/>
            <person name="Beiko R.G."/>
            <person name="Rosenstiel P."/>
            <person name="Hippler M."/>
            <person name="Laroche J."/>
        </authorList>
    </citation>
    <scope>NUCLEOTIDE SEQUENCE [LARGE SCALE GENOMIC DNA]</scope>
    <source>
        <strain evidence="4 5">CCMP1005</strain>
    </source>
</reference>
<dbReference type="EMBL" id="AGNL01020479">
    <property type="protein sequence ID" value="EJK61025.1"/>
    <property type="molecule type" value="Genomic_DNA"/>
</dbReference>
<feature type="compositionally biased region" description="Low complexity" evidence="2">
    <location>
        <begin position="89"/>
        <end position="98"/>
    </location>
</feature>
<sequence>MRADERDVRHYFRRRVGVSVRDVQLLRDKRTGRHRGCAYVELGSLTDVTLALASTGTVPDFQRFPILVKHSEAEKNAAPGSTALGIGGDMTAASSSSGTGPGGSEAQKVYVGSIDAAVTQAQLYALFSAFGPLQKVLLQMDPLTGQSRGFAFLSYRDARDANLAIRTMGGQVVAGRQL</sequence>
<dbReference type="InterPro" id="IPR035979">
    <property type="entry name" value="RBD_domain_sf"/>
</dbReference>
<dbReference type="OrthoDB" id="5411533at2759"/>
<dbReference type="InterPro" id="IPR000504">
    <property type="entry name" value="RRM_dom"/>
</dbReference>
<evidence type="ECO:0000259" key="3">
    <source>
        <dbReference type="PROSITE" id="PS50102"/>
    </source>
</evidence>
<protein>
    <recommendedName>
        <fullName evidence="3">RRM domain-containing protein</fullName>
    </recommendedName>
</protein>